<evidence type="ECO:0000259" key="1">
    <source>
        <dbReference type="Pfam" id="PF01323"/>
    </source>
</evidence>
<reference evidence="2 3" key="1">
    <citation type="journal article" date="2019" name="PLoS ONE">
        <title>Comparative genome analysis indicates high evolutionary potential of pathogenicity genes in Colletotrichum tanaceti.</title>
        <authorList>
            <person name="Lelwala R.V."/>
            <person name="Korhonen P.K."/>
            <person name="Young N.D."/>
            <person name="Scott J.B."/>
            <person name="Ades P.A."/>
            <person name="Gasser R.B."/>
            <person name="Taylor P.W.J."/>
        </authorList>
    </citation>
    <scope>NUCLEOTIDE SEQUENCE [LARGE SCALE GENOMIC DNA]</scope>
    <source>
        <strain evidence="2">BRIP57314</strain>
    </source>
</reference>
<dbReference type="GO" id="GO:0006749">
    <property type="term" value="P:glutathione metabolic process"/>
    <property type="evidence" value="ECO:0007669"/>
    <property type="project" value="TreeGrafter"/>
</dbReference>
<dbReference type="STRING" id="1306861.A0A4U6X3B8"/>
<dbReference type="GO" id="GO:0005739">
    <property type="term" value="C:mitochondrion"/>
    <property type="evidence" value="ECO:0007669"/>
    <property type="project" value="TreeGrafter"/>
</dbReference>
<organism evidence="2 3">
    <name type="scientific">Colletotrichum tanaceti</name>
    <dbReference type="NCBI Taxonomy" id="1306861"/>
    <lineage>
        <taxon>Eukaryota</taxon>
        <taxon>Fungi</taxon>
        <taxon>Dikarya</taxon>
        <taxon>Ascomycota</taxon>
        <taxon>Pezizomycotina</taxon>
        <taxon>Sordariomycetes</taxon>
        <taxon>Hypocreomycetidae</taxon>
        <taxon>Glomerellales</taxon>
        <taxon>Glomerellaceae</taxon>
        <taxon>Colletotrichum</taxon>
        <taxon>Colletotrichum destructivum species complex</taxon>
    </lineage>
</organism>
<dbReference type="GO" id="GO:0004602">
    <property type="term" value="F:glutathione peroxidase activity"/>
    <property type="evidence" value="ECO:0007669"/>
    <property type="project" value="TreeGrafter"/>
</dbReference>
<dbReference type="EMBL" id="PJEX01000551">
    <property type="protein sequence ID" value="TKW49403.1"/>
    <property type="molecule type" value="Genomic_DNA"/>
</dbReference>
<accession>A0A4U6X3B8</accession>
<dbReference type="Proteomes" id="UP000310108">
    <property type="component" value="Unassembled WGS sequence"/>
</dbReference>
<sequence length="244" mass="27059">MGGKLDVYLDIASFYTYIAFYHLLKNWDLLAAHGVQIDIHPVLLGAINVASGNKPPWSLPAKAKYGDFDGRRSQLRAGKPDITMPKDLMARSMTIHSLRVLHVIKVRYPEAVYLTAWHWLLHCFWEPPALDLTKPDVLAKALADAPARYPPGDDAEGRLFSEAEVRKILEGAATQEAKDAVKATTQEAVDRGAFGAPWLWAVNDAGKGEPFFGSDRFHFVYDHLGVPYQDIAILPPQKSIGAKL</sequence>
<dbReference type="InterPro" id="IPR001853">
    <property type="entry name" value="DSBA-like_thioredoxin_dom"/>
</dbReference>
<dbReference type="SUPFAM" id="SSF52833">
    <property type="entry name" value="Thioredoxin-like"/>
    <property type="match status" value="1"/>
</dbReference>
<dbReference type="GO" id="GO:0004364">
    <property type="term" value="F:glutathione transferase activity"/>
    <property type="evidence" value="ECO:0007669"/>
    <property type="project" value="TreeGrafter"/>
</dbReference>
<comment type="caution">
    <text evidence="2">The sequence shown here is derived from an EMBL/GenBank/DDBJ whole genome shotgun (WGS) entry which is preliminary data.</text>
</comment>
<dbReference type="Pfam" id="PF01323">
    <property type="entry name" value="DSBA"/>
    <property type="match status" value="1"/>
</dbReference>
<dbReference type="GO" id="GO:0005777">
    <property type="term" value="C:peroxisome"/>
    <property type="evidence" value="ECO:0007669"/>
    <property type="project" value="TreeGrafter"/>
</dbReference>
<evidence type="ECO:0000313" key="2">
    <source>
        <dbReference type="EMBL" id="TKW49403.1"/>
    </source>
</evidence>
<gene>
    <name evidence="2" type="primary">GSTK1</name>
    <name evidence="2" type="ORF">CTA1_8965</name>
</gene>
<dbReference type="InterPro" id="IPR051924">
    <property type="entry name" value="GST_Kappa/NadH"/>
</dbReference>
<proteinExistence type="predicted"/>
<dbReference type="InterPro" id="IPR036249">
    <property type="entry name" value="Thioredoxin-like_sf"/>
</dbReference>
<protein>
    <submittedName>
        <fullName evidence="2">Glutathione S-transferase kappa 1</fullName>
    </submittedName>
</protein>
<dbReference type="AlphaFoldDB" id="A0A4U6X3B8"/>
<feature type="domain" description="DSBA-like thioredoxin" evidence="1">
    <location>
        <begin position="166"/>
        <end position="224"/>
    </location>
</feature>
<dbReference type="Gene3D" id="3.40.30.10">
    <property type="entry name" value="Glutaredoxin"/>
    <property type="match status" value="1"/>
</dbReference>
<dbReference type="OrthoDB" id="4664297at2759"/>
<evidence type="ECO:0000313" key="3">
    <source>
        <dbReference type="Proteomes" id="UP000310108"/>
    </source>
</evidence>
<name>A0A4U6X3B8_9PEZI</name>
<dbReference type="PANTHER" id="PTHR42943">
    <property type="entry name" value="GLUTATHIONE S-TRANSFERASE KAPPA"/>
    <property type="match status" value="1"/>
</dbReference>
<keyword evidence="3" id="KW-1185">Reference proteome</keyword>
<keyword evidence="2" id="KW-0808">Transferase</keyword>
<dbReference type="PANTHER" id="PTHR42943:SF13">
    <property type="entry name" value="GLUTATHIONE S-TRANSFERASE KAPPA-RELATED"/>
    <property type="match status" value="1"/>
</dbReference>